<feature type="domain" description="Methyltransferase type 11" evidence="2">
    <location>
        <begin position="83"/>
        <end position="129"/>
    </location>
</feature>
<keyword evidence="4" id="KW-1185">Reference proteome</keyword>
<evidence type="ECO:0000313" key="3">
    <source>
        <dbReference type="EMBL" id="PYF01487.1"/>
    </source>
</evidence>
<dbReference type="OrthoDB" id="9800231at2"/>
<dbReference type="Gene3D" id="3.40.50.150">
    <property type="entry name" value="Vaccinia Virus protein VP39"/>
    <property type="match status" value="1"/>
</dbReference>
<feature type="region of interest" description="Disordered" evidence="1">
    <location>
        <begin position="240"/>
        <end position="261"/>
    </location>
</feature>
<keyword evidence="3" id="KW-0489">Methyltransferase</keyword>
<dbReference type="GO" id="GO:0008757">
    <property type="term" value="F:S-adenosylmethionine-dependent methyltransferase activity"/>
    <property type="evidence" value="ECO:0007669"/>
    <property type="project" value="InterPro"/>
</dbReference>
<gene>
    <name evidence="3" type="ORF">BJ122_12157</name>
</gene>
<proteinExistence type="predicted"/>
<reference evidence="3 4" key="1">
    <citation type="submission" date="2018-06" db="EMBL/GenBank/DDBJ databases">
        <title>Genomic Encyclopedia of Archaeal and Bacterial Type Strains, Phase II (KMG-II): from individual species to whole genera.</title>
        <authorList>
            <person name="Goeker M."/>
        </authorList>
    </citation>
    <scope>NUCLEOTIDE SEQUENCE [LARGE SCALE GENOMIC DNA]</scope>
    <source>
        <strain evidence="3 4">JCM 11668</strain>
    </source>
</reference>
<evidence type="ECO:0000313" key="4">
    <source>
        <dbReference type="Proteomes" id="UP000248148"/>
    </source>
</evidence>
<evidence type="ECO:0000259" key="2">
    <source>
        <dbReference type="Pfam" id="PF08241"/>
    </source>
</evidence>
<sequence>MTIDVIELRNFYSNRLGAMARRLINRGIVGHWPNAHGLRVVGLGYSTPYLGLFRKDCERCLAFMPAAQGVLKWPTARPTLSTLVEECSLPLPDAAVDRILIVHALEMSDDPDGLMRELWRVLAPSGRLMAIVPNRGGVWARTDTTPFGHGRPYSRSQIAELLRRCWFTPVNWSDALFLPPVEHQWMLQSAPAWERVGAAMSLPFAGVHIVEATKEVVRATPVRRERTRLIPALQPVLVPSRMEPQADGNPVRALPPPTPSR</sequence>
<protein>
    <submittedName>
        <fullName evidence="3">Methyltransferase family protein</fullName>
    </submittedName>
</protein>
<accession>A0A318TCG1</accession>
<dbReference type="GO" id="GO:0032259">
    <property type="term" value="P:methylation"/>
    <property type="evidence" value="ECO:0007669"/>
    <property type="project" value="UniProtKB-KW"/>
</dbReference>
<keyword evidence="3" id="KW-0808">Transferase</keyword>
<name>A0A318TCG1_9BRAD</name>
<organism evidence="3 4">
    <name type="scientific">Rhodopseudomonas faecalis</name>
    <dbReference type="NCBI Taxonomy" id="99655"/>
    <lineage>
        <taxon>Bacteria</taxon>
        <taxon>Pseudomonadati</taxon>
        <taxon>Pseudomonadota</taxon>
        <taxon>Alphaproteobacteria</taxon>
        <taxon>Hyphomicrobiales</taxon>
        <taxon>Nitrobacteraceae</taxon>
        <taxon>Rhodopseudomonas</taxon>
    </lineage>
</organism>
<dbReference type="SUPFAM" id="SSF53335">
    <property type="entry name" value="S-adenosyl-L-methionine-dependent methyltransferases"/>
    <property type="match status" value="1"/>
</dbReference>
<dbReference type="AlphaFoldDB" id="A0A318TCG1"/>
<dbReference type="EMBL" id="QJTI01000021">
    <property type="protein sequence ID" value="PYF01487.1"/>
    <property type="molecule type" value="Genomic_DNA"/>
</dbReference>
<evidence type="ECO:0000256" key="1">
    <source>
        <dbReference type="SAM" id="MobiDB-lite"/>
    </source>
</evidence>
<dbReference type="InterPro" id="IPR029063">
    <property type="entry name" value="SAM-dependent_MTases_sf"/>
</dbReference>
<dbReference type="RefSeq" id="WP_110782039.1">
    <property type="nucleotide sequence ID" value="NZ_QJTI01000021.1"/>
</dbReference>
<comment type="caution">
    <text evidence="3">The sequence shown here is derived from an EMBL/GenBank/DDBJ whole genome shotgun (WGS) entry which is preliminary data.</text>
</comment>
<dbReference type="Proteomes" id="UP000248148">
    <property type="component" value="Unassembled WGS sequence"/>
</dbReference>
<dbReference type="Pfam" id="PF08241">
    <property type="entry name" value="Methyltransf_11"/>
    <property type="match status" value="1"/>
</dbReference>
<dbReference type="InterPro" id="IPR013216">
    <property type="entry name" value="Methyltransf_11"/>
</dbReference>